<feature type="domain" description="Ubiquitin-like" evidence="2">
    <location>
        <begin position="14"/>
        <end position="85"/>
    </location>
</feature>
<dbReference type="WBParaSite" id="Bm6512.1">
    <property type="protein sequence ID" value="Bm6512.1"/>
    <property type="gene ID" value="WBGene00226773"/>
</dbReference>
<proteinExistence type="predicted"/>
<feature type="region of interest" description="Disordered" evidence="1">
    <location>
        <begin position="107"/>
        <end position="129"/>
    </location>
</feature>
<dbReference type="GO" id="GO:0070449">
    <property type="term" value="C:elongin complex"/>
    <property type="evidence" value="ECO:0007669"/>
    <property type="project" value="InterPro"/>
</dbReference>
<reference evidence="5" key="3">
    <citation type="submission" date="2022-04" db="UniProtKB">
        <authorList>
            <consortium name="WormBaseParasite"/>
        </authorList>
    </citation>
    <scope>IDENTIFICATION</scope>
</reference>
<dbReference type="KEGG" id="bmy:BM_BM6512"/>
<sequence>MSDQISTSVDTSKMELFFEILRRKTHIFCDVKENATVLELKKIIEGILKVPINKQILKKQTEDGFWHTIEDRQTLSECGYTPQNSRAQAPAPLALVVANEEEDVIIEPLSIPPPVPDAMRPEQAATNEQ</sequence>
<dbReference type="Proteomes" id="UP000006672">
    <property type="component" value="Unassembled WGS sequence"/>
</dbReference>
<gene>
    <name evidence="3" type="primary">Bma-elb-1</name>
    <name evidence="5" type="synonym">Bm1_23945</name>
    <name evidence="3" type="ORF">BM_BM6512</name>
</gene>
<accession>A0A8L7TEY9</accession>
<evidence type="ECO:0000259" key="2">
    <source>
        <dbReference type="PROSITE" id="PS50053"/>
    </source>
</evidence>
<name>A0A4E9F7E9_BRUMA</name>
<evidence type="ECO:0000313" key="3">
    <source>
        <dbReference type="EMBL" id="VIO92756.1"/>
    </source>
</evidence>
<protein>
    <submittedName>
        <fullName evidence="5">Ubiquitin-like domain-containing protein</fullName>
    </submittedName>
</protein>
<dbReference type="GO" id="GO:0019904">
    <property type="term" value="F:protein domain specific binding"/>
    <property type="evidence" value="ECO:0007669"/>
    <property type="project" value="EnsemblMetazoa"/>
</dbReference>
<dbReference type="InterPro" id="IPR000626">
    <property type="entry name" value="Ubiquitin-like_dom"/>
</dbReference>
<organism evidence="3">
    <name type="scientific">Brugia malayi</name>
    <name type="common">Filarial nematode worm</name>
    <dbReference type="NCBI Taxonomy" id="6279"/>
    <lineage>
        <taxon>Eukaryota</taxon>
        <taxon>Metazoa</taxon>
        <taxon>Ecdysozoa</taxon>
        <taxon>Nematoda</taxon>
        <taxon>Chromadorea</taxon>
        <taxon>Rhabditida</taxon>
        <taxon>Spirurina</taxon>
        <taxon>Spiruromorpha</taxon>
        <taxon>Filarioidea</taxon>
        <taxon>Onchocercidae</taxon>
        <taxon>Brugia</taxon>
    </lineage>
</organism>
<dbReference type="PANTHER" id="PTHR13248">
    <property type="entry name" value="TRANSCRIPTION ELONGATION FACTOR B POLYPEPTIDE 2"/>
    <property type="match status" value="1"/>
</dbReference>
<dbReference type="EMBL" id="CAAKNF010000192">
    <property type="protein sequence ID" value="VIO92756.1"/>
    <property type="molecule type" value="Genomic_DNA"/>
</dbReference>
<reference evidence="4" key="1">
    <citation type="journal article" date="2007" name="Science">
        <title>Draft genome of the filarial nematode parasite Brugia malayi.</title>
        <authorList>
            <person name="Ghedin E."/>
            <person name="Wang S."/>
            <person name="Spiro D."/>
            <person name="Caler E."/>
            <person name="Zhao Q."/>
            <person name="Crabtree J."/>
            <person name="Allen J.E."/>
            <person name="Delcher A.L."/>
            <person name="Guiliano D.B."/>
            <person name="Miranda-Saavedra D."/>
            <person name="Angiuoli S.V."/>
            <person name="Creasy T."/>
            <person name="Amedeo P."/>
            <person name="Haas B."/>
            <person name="El-Sayed N.M."/>
            <person name="Wortman J.R."/>
            <person name="Feldblyum T."/>
            <person name="Tallon L."/>
            <person name="Schatz M."/>
            <person name="Shumway M."/>
            <person name="Koo H."/>
            <person name="Salzberg S.L."/>
            <person name="Schobel S."/>
            <person name="Pertea M."/>
            <person name="Pop M."/>
            <person name="White O."/>
            <person name="Barton G.J."/>
            <person name="Carlow C.K."/>
            <person name="Crawford M.J."/>
            <person name="Daub J."/>
            <person name="Dimmic M.W."/>
            <person name="Estes C.F."/>
            <person name="Foster J.M."/>
            <person name="Ganatra M."/>
            <person name="Gregory W.F."/>
            <person name="Johnson N.M."/>
            <person name="Jin J."/>
            <person name="Komuniecki R."/>
            <person name="Korf I."/>
            <person name="Kumar S."/>
            <person name="Laney S."/>
            <person name="Li B.W."/>
            <person name="Li W."/>
            <person name="Lindblom T.H."/>
            <person name="Lustigman S."/>
            <person name="Ma D."/>
            <person name="Maina C.V."/>
            <person name="Martin D.M."/>
            <person name="McCarter J.P."/>
            <person name="McReynolds L."/>
            <person name="Mitreva M."/>
            <person name="Nutman T.B."/>
            <person name="Parkinson J."/>
            <person name="Peregrin-Alvarez J.M."/>
            <person name="Poole C."/>
            <person name="Ren Q."/>
            <person name="Saunders L."/>
            <person name="Sluder A.E."/>
            <person name="Smith K."/>
            <person name="Stanke M."/>
            <person name="Unnasch T.R."/>
            <person name="Ware J."/>
            <person name="Wei A.D."/>
            <person name="Weil G."/>
            <person name="Williams D.J."/>
            <person name="Zhang Y."/>
            <person name="Williams S.A."/>
            <person name="Fraser-Liggett C."/>
            <person name="Slatko B."/>
            <person name="Blaxter M.L."/>
            <person name="Scott A.L."/>
        </authorList>
    </citation>
    <scope>NUCLEOTIDE SEQUENCE</scope>
    <source>
        <strain evidence="4">FR3</strain>
    </source>
</reference>
<dbReference type="AlphaFoldDB" id="A0A4E9F7E9"/>
<dbReference type="PROSITE" id="PS50053">
    <property type="entry name" value="UBIQUITIN_2"/>
    <property type="match status" value="1"/>
</dbReference>
<evidence type="ECO:0000313" key="4">
    <source>
        <dbReference type="Proteomes" id="UP000006672"/>
    </source>
</evidence>
<reference evidence="3" key="2">
    <citation type="submission" date="2019-04" db="EMBL/GenBank/DDBJ databases">
        <authorList>
            <person name="Howe K."/>
            <person name="Paulini M."/>
            <person name="Williams G."/>
        </authorList>
    </citation>
    <scope>NUCLEOTIDE SEQUENCE [LARGE SCALE GENOMIC DNA]</scope>
    <source>
        <strain evidence="3">FR3</strain>
    </source>
</reference>
<dbReference type="CTD" id="6099689"/>
<accession>A0A4E9F7E9</accession>
<dbReference type="GO" id="GO:0031462">
    <property type="term" value="C:Cul2-RING ubiquitin ligase complex"/>
    <property type="evidence" value="ECO:0007669"/>
    <property type="project" value="EnsemblMetazoa"/>
</dbReference>
<dbReference type="Gene3D" id="3.10.20.90">
    <property type="entry name" value="Phosphatidylinositol 3-kinase Catalytic Subunit, Chain A, domain 1"/>
    <property type="match status" value="1"/>
</dbReference>
<evidence type="ECO:0000256" key="1">
    <source>
        <dbReference type="SAM" id="MobiDB-lite"/>
    </source>
</evidence>
<dbReference type="RefSeq" id="XP_001896246.1">
    <property type="nucleotide sequence ID" value="XM_001896211.2"/>
</dbReference>
<dbReference type="GO" id="GO:0006368">
    <property type="term" value="P:transcription elongation by RNA polymerase II"/>
    <property type="evidence" value="ECO:0007669"/>
    <property type="project" value="InterPro"/>
</dbReference>
<evidence type="ECO:0000313" key="5">
    <source>
        <dbReference type="WBParaSite" id="Bm6512.1"/>
    </source>
</evidence>
<dbReference type="SUPFAM" id="SSF54236">
    <property type="entry name" value="Ubiquitin-like"/>
    <property type="match status" value="1"/>
</dbReference>
<dbReference type="GeneID" id="6099689"/>
<dbReference type="OrthoDB" id="7537057at2759"/>
<dbReference type="GO" id="GO:0030238">
    <property type="term" value="P:male sex determination"/>
    <property type="evidence" value="ECO:0007669"/>
    <property type="project" value="EnsemblMetazoa"/>
</dbReference>
<dbReference type="PANTHER" id="PTHR13248:SF4">
    <property type="entry name" value="ELONGIN B"/>
    <property type="match status" value="1"/>
</dbReference>
<dbReference type="InterPro" id="IPR029071">
    <property type="entry name" value="Ubiquitin-like_domsf"/>
</dbReference>
<dbReference type="InterPro" id="IPR039049">
    <property type="entry name" value="ELOB"/>
</dbReference>
<dbReference type="GO" id="GO:0030891">
    <property type="term" value="C:VCB complex"/>
    <property type="evidence" value="ECO:0007669"/>
    <property type="project" value="InterPro"/>
</dbReference>
<keyword evidence="4" id="KW-1185">Reference proteome</keyword>